<comment type="caution">
    <text evidence="1">The sequence shown here is derived from an EMBL/GenBank/DDBJ whole genome shotgun (WGS) entry which is preliminary data.</text>
</comment>
<organism evidence="1 2">
    <name type="scientific">Symbiodinium microadriaticum</name>
    <name type="common">Dinoflagellate</name>
    <name type="synonym">Zooxanthella microadriatica</name>
    <dbReference type="NCBI Taxonomy" id="2951"/>
    <lineage>
        <taxon>Eukaryota</taxon>
        <taxon>Sar</taxon>
        <taxon>Alveolata</taxon>
        <taxon>Dinophyceae</taxon>
        <taxon>Suessiales</taxon>
        <taxon>Symbiodiniaceae</taxon>
        <taxon>Symbiodinium</taxon>
    </lineage>
</organism>
<dbReference type="EMBL" id="LSRX01000127">
    <property type="protein sequence ID" value="OLQ07968.1"/>
    <property type="molecule type" value="Genomic_DNA"/>
</dbReference>
<dbReference type="AlphaFoldDB" id="A0A1Q9EKQ6"/>
<dbReference type="Proteomes" id="UP000186817">
    <property type="component" value="Unassembled WGS sequence"/>
</dbReference>
<reference evidence="1 2" key="1">
    <citation type="submission" date="2016-02" db="EMBL/GenBank/DDBJ databases">
        <title>Genome analysis of coral dinoflagellate symbionts highlights evolutionary adaptations to a symbiotic lifestyle.</title>
        <authorList>
            <person name="Aranda M."/>
            <person name="Li Y."/>
            <person name="Liew Y.J."/>
            <person name="Baumgarten S."/>
            <person name="Simakov O."/>
            <person name="Wilson M."/>
            <person name="Piel J."/>
            <person name="Ashoor H."/>
            <person name="Bougouffa S."/>
            <person name="Bajic V.B."/>
            <person name="Ryu T."/>
            <person name="Ravasi T."/>
            <person name="Bayer T."/>
            <person name="Micklem G."/>
            <person name="Kim H."/>
            <person name="Bhak J."/>
            <person name="Lajeunesse T.C."/>
            <person name="Voolstra C.R."/>
        </authorList>
    </citation>
    <scope>NUCLEOTIDE SEQUENCE [LARGE SCALE GENOMIC DNA]</scope>
    <source>
        <strain evidence="1 2">CCMP2467</strain>
    </source>
</reference>
<gene>
    <name evidence="1" type="ORF">AK812_SmicGene8545</name>
</gene>
<proteinExistence type="predicted"/>
<protein>
    <submittedName>
        <fullName evidence="1">Uncharacterized protein</fullName>
    </submittedName>
</protein>
<evidence type="ECO:0000313" key="2">
    <source>
        <dbReference type="Proteomes" id="UP000186817"/>
    </source>
</evidence>
<sequence length="556" mass="62442">MAQETMSESLNEKFSGTCELDLYGTTLKVYRSVSDLWQSQWSLASLYKAFRSLETSTPQANKVVEPQTLVKQVERTNQSDVRLFAKLLSRCFSTGEVDLVLTAPGTNDLDRDWIDGWSSLVYLPSFILLVLDPKADTALLQPLVRSILTQVAARKTHTNLDLYNVLLDVWSGKEFFMKNALENRVNMTKRKLTNVAYLAACRRELGPELHVNVLFDGSSVAKVQPHPCLFANILDVTLADRKQLTGTAHGFASKKRKVFDSGDMSKAGLGRKSEGPTAPVYMTHALYCRQNKIPLLTVECTPELDMDMMYDLHGDQYEWYQLFTQPRDVGHAGLARHRTYCIGAHTERTACLHDPRELLERVSARMHEAVQTRISDYLLASDYEVLLEAQQVAIRRKVSFRPKSLDLHYLLTQRERAALKVYKAMYKERFGATAESDPDFCCFLGDSPPAYCTWSAASGAIPTYRVGSRTALYWIPARARFLTSRERLLSMGWPVHEVAAEAMGVCQVPARDVQRAADLAGNGMHFGNVAVMQLISLSCFGPADSEASAVQKRLRN</sequence>
<keyword evidence="2" id="KW-1185">Reference proteome</keyword>
<evidence type="ECO:0000313" key="1">
    <source>
        <dbReference type="EMBL" id="OLQ07968.1"/>
    </source>
</evidence>
<dbReference type="OrthoDB" id="407164at2759"/>
<name>A0A1Q9EKQ6_SYMMI</name>
<accession>A0A1Q9EKQ6</accession>